<feature type="transmembrane region" description="Helical" evidence="9">
    <location>
        <begin position="111"/>
        <end position="131"/>
    </location>
</feature>
<dbReference type="InterPro" id="IPR020846">
    <property type="entry name" value="MFS_dom"/>
</dbReference>
<dbReference type="InterPro" id="IPR011701">
    <property type="entry name" value="MFS"/>
</dbReference>
<feature type="transmembrane region" description="Helical" evidence="9">
    <location>
        <begin position="76"/>
        <end position="99"/>
    </location>
</feature>
<organism evidence="11 12">
    <name type="scientific">Novosphingobium organovorum</name>
    <dbReference type="NCBI Taxonomy" id="2930092"/>
    <lineage>
        <taxon>Bacteria</taxon>
        <taxon>Pseudomonadati</taxon>
        <taxon>Pseudomonadota</taxon>
        <taxon>Alphaproteobacteria</taxon>
        <taxon>Sphingomonadales</taxon>
        <taxon>Sphingomonadaceae</taxon>
        <taxon>Novosphingobium</taxon>
    </lineage>
</organism>
<evidence type="ECO:0000256" key="4">
    <source>
        <dbReference type="ARBA" id="ARBA00022692"/>
    </source>
</evidence>
<comment type="subcellular location">
    <subcellularLocation>
        <location evidence="1">Cell membrane</location>
        <topology evidence="1">Multi-pass membrane protein</topology>
    </subcellularLocation>
</comment>
<dbReference type="Proteomes" id="UP001162881">
    <property type="component" value="Unassembled WGS sequence"/>
</dbReference>
<accession>A0ABT0BGS8</accession>
<evidence type="ECO:0000256" key="2">
    <source>
        <dbReference type="ARBA" id="ARBA00022448"/>
    </source>
</evidence>
<feature type="transmembrane region" description="Helical" evidence="9">
    <location>
        <begin position="330"/>
        <end position="351"/>
    </location>
</feature>
<evidence type="ECO:0000256" key="1">
    <source>
        <dbReference type="ARBA" id="ARBA00004651"/>
    </source>
</evidence>
<sequence length="458" mass="48723">MSRWPMRQRTVPGTAGGRVGEMAQEPQDRGLGPARRRVVLASVVGNGFEWYDFLVYGFLTEAIAAAFFPASDPRLAWLMACAGFSVSFVARPFGGLLLAIYADRHGRKPALLAMIAMMAAGMLLVAITPGYDRIGLAAPLLVLFARVLQGLSVGGEFATASAMLTEWSPPERRMRYGSFQMCAQALAMLLAAVSVLALRHFLSAAQLAQWGWRVPFLVGALIGPVGLYIRHGLGESPQFAPPAPGAAGGVAPLPELFGQARGRLCAGLGVVVIGTASQYVWFIFLPAYVVHQLGLDPASAHVGTGLCALVLLGLTPLVGGLADRLDPWRLFAGAVAVFALLALVLLAQVLARPAMERLLWAQLVCSLPIAFIWGTTPGLLASLFPARMRTSGMALSYNTGVLLFGGMAPFTLSLATEAFDTRLVPAYYIIACAALALGLTVRFWRQDCVKDQGHAART</sequence>
<keyword evidence="12" id="KW-1185">Reference proteome</keyword>
<dbReference type="Gene3D" id="1.20.1250.20">
    <property type="entry name" value="MFS general substrate transporter like domains"/>
    <property type="match status" value="2"/>
</dbReference>
<feature type="region of interest" description="Disordered" evidence="8">
    <location>
        <begin position="1"/>
        <end position="29"/>
    </location>
</feature>
<reference evidence="11" key="1">
    <citation type="submission" date="2022-03" db="EMBL/GenBank/DDBJ databases">
        <title>Identification of a novel bacterium isolated from mangrove sediments.</title>
        <authorList>
            <person name="Pan X."/>
        </authorList>
    </citation>
    <scope>NUCLEOTIDE SEQUENCE</scope>
    <source>
        <strain evidence="11">B1949</strain>
    </source>
</reference>
<dbReference type="InterPro" id="IPR036259">
    <property type="entry name" value="MFS_trans_sf"/>
</dbReference>
<evidence type="ECO:0000313" key="11">
    <source>
        <dbReference type="EMBL" id="MCJ2184272.1"/>
    </source>
</evidence>
<keyword evidence="5" id="KW-0769">Symport</keyword>
<evidence type="ECO:0000256" key="3">
    <source>
        <dbReference type="ARBA" id="ARBA00022475"/>
    </source>
</evidence>
<feature type="transmembrane region" description="Helical" evidence="9">
    <location>
        <begin position="176"/>
        <end position="198"/>
    </location>
</feature>
<dbReference type="PROSITE" id="PS50850">
    <property type="entry name" value="MFS"/>
    <property type="match status" value="1"/>
</dbReference>
<feature type="transmembrane region" description="Helical" evidence="9">
    <location>
        <begin position="426"/>
        <end position="444"/>
    </location>
</feature>
<evidence type="ECO:0000256" key="8">
    <source>
        <dbReference type="SAM" id="MobiDB-lite"/>
    </source>
</evidence>
<evidence type="ECO:0000256" key="6">
    <source>
        <dbReference type="ARBA" id="ARBA00022989"/>
    </source>
</evidence>
<feature type="transmembrane region" description="Helical" evidence="9">
    <location>
        <begin position="210"/>
        <end position="229"/>
    </location>
</feature>
<feature type="transmembrane region" description="Helical" evidence="9">
    <location>
        <begin position="300"/>
        <end position="318"/>
    </location>
</feature>
<dbReference type="SUPFAM" id="SSF103473">
    <property type="entry name" value="MFS general substrate transporter"/>
    <property type="match status" value="1"/>
</dbReference>
<evidence type="ECO:0000259" key="10">
    <source>
        <dbReference type="PROSITE" id="PS50850"/>
    </source>
</evidence>
<feature type="domain" description="Major facilitator superfamily (MFS) profile" evidence="10">
    <location>
        <begin position="38"/>
        <end position="449"/>
    </location>
</feature>
<dbReference type="PANTHER" id="PTHR43528:SF8">
    <property type="entry name" value="BLR0239 PROTEIN"/>
    <property type="match status" value="1"/>
</dbReference>
<evidence type="ECO:0000256" key="7">
    <source>
        <dbReference type="ARBA" id="ARBA00023136"/>
    </source>
</evidence>
<evidence type="ECO:0000313" key="12">
    <source>
        <dbReference type="Proteomes" id="UP001162881"/>
    </source>
</evidence>
<feature type="transmembrane region" description="Helical" evidence="9">
    <location>
        <begin position="143"/>
        <end position="164"/>
    </location>
</feature>
<gene>
    <name evidence="11" type="ORF">MTR62_16470</name>
</gene>
<feature type="transmembrane region" description="Helical" evidence="9">
    <location>
        <begin position="357"/>
        <end position="383"/>
    </location>
</feature>
<dbReference type="Pfam" id="PF07690">
    <property type="entry name" value="MFS_1"/>
    <property type="match status" value="1"/>
</dbReference>
<keyword evidence="3" id="KW-1003">Cell membrane</keyword>
<proteinExistence type="predicted"/>
<name>A0ABT0BGS8_9SPHN</name>
<protein>
    <submittedName>
        <fullName evidence="11">MFS transporter</fullName>
    </submittedName>
</protein>
<dbReference type="EMBL" id="JALHLF010000088">
    <property type="protein sequence ID" value="MCJ2184272.1"/>
    <property type="molecule type" value="Genomic_DNA"/>
</dbReference>
<keyword evidence="4 9" id="KW-0812">Transmembrane</keyword>
<comment type="caution">
    <text evidence="11">The sequence shown here is derived from an EMBL/GenBank/DDBJ whole genome shotgun (WGS) entry which is preliminary data.</text>
</comment>
<keyword evidence="7 9" id="KW-0472">Membrane</keyword>
<keyword evidence="6 9" id="KW-1133">Transmembrane helix</keyword>
<keyword evidence="2" id="KW-0813">Transport</keyword>
<feature type="transmembrane region" description="Helical" evidence="9">
    <location>
        <begin position="395"/>
        <end position="414"/>
    </location>
</feature>
<evidence type="ECO:0000256" key="9">
    <source>
        <dbReference type="SAM" id="Phobius"/>
    </source>
</evidence>
<dbReference type="PANTHER" id="PTHR43528">
    <property type="entry name" value="ALPHA-KETOGLUTARATE PERMEASE"/>
    <property type="match status" value="1"/>
</dbReference>
<evidence type="ECO:0000256" key="5">
    <source>
        <dbReference type="ARBA" id="ARBA00022847"/>
    </source>
</evidence>
<dbReference type="InterPro" id="IPR051084">
    <property type="entry name" value="H+-coupled_symporters"/>
</dbReference>
<feature type="transmembrane region" description="Helical" evidence="9">
    <location>
        <begin position="264"/>
        <end position="288"/>
    </location>
</feature>